<evidence type="ECO:0000313" key="8">
    <source>
        <dbReference type="EMBL" id="AOR80214.1"/>
    </source>
</evidence>
<feature type="transmembrane region" description="Helical" evidence="6">
    <location>
        <begin position="109"/>
        <end position="130"/>
    </location>
</feature>
<feature type="transmembrane region" description="Helical" evidence="6">
    <location>
        <begin position="142"/>
        <end position="160"/>
    </location>
</feature>
<evidence type="ECO:0000256" key="1">
    <source>
        <dbReference type="ARBA" id="ARBA00004141"/>
    </source>
</evidence>
<dbReference type="CDD" id="cd17328">
    <property type="entry name" value="MFS_spinster_like"/>
    <property type="match status" value="1"/>
</dbReference>
<dbReference type="PANTHER" id="PTHR23505:SF79">
    <property type="entry name" value="PROTEIN SPINSTER"/>
    <property type="match status" value="1"/>
</dbReference>
<feature type="domain" description="Major facilitator superfamily (MFS) profile" evidence="7">
    <location>
        <begin position="17"/>
        <end position="412"/>
    </location>
</feature>
<dbReference type="InterPro" id="IPR044770">
    <property type="entry name" value="MFS_spinster-like"/>
</dbReference>
<keyword evidence="4 6" id="KW-1133">Transmembrane helix</keyword>
<dbReference type="InterPro" id="IPR020846">
    <property type="entry name" value="MFS_dom"/>
</dbReference>
<evidence type="ECO:0000313" key="9">
    <source>
        <dbReference type="Proteomes" id="UP000094626"/>
    </source>
</evidence>
<reference evidence="9" key="1">
    <citation type="journal article" date="2017" name="J. Biotechnol.">
        <title>Complete genome sequence of Novosphingobium resinovorum SA1, a versatile xenobiotic-degrading bacterium capable of utilizing sulfanilic acid.</title>
        <authorList>
            <person name="Hegedus B."/>
            <person name="Kos P.B."/>
            <person name="Balint B."/>
            <person name="Maroti G."/>
            <person name="Gan H.M."/>
            <person name="Perei K."/>
            <person name="Rakhely G."/>
        </authorList>
    </citation>
    <scope>NUCLEOTIDE SEQUENCE [LARGE SCALE GENOMIC DNA]</scope>
    <source>
        <strain evidence="9">SA1</strain>
    </source>
</reference>
<comment type="subcellular location">
    <subcellularLocation>
        <location evidence="1">Membrane</location>
        <topology evidence="1">Multi-pass membrane protein</topology>
    </subcellularLocation>
</comment>
<gene>
    <name evidence="8" type="ORF">BES08_25160</name>
</gene>
<keyword evidence="5 6" id="KW-0472">Membrane</keyword>
<feature type="transmembrane region" description="Helical" evidence="6">
    <location>
        <begin position="319"/>
        <end position="337"/>
    </location>
</feature>
<dbReference type="PANTHER" id="PTHR23505">
    <property type="entry name" value="SPINSTER"/>
    <property type="match status" value="1"/>
</dbReference>
<dbReference type="OrthoDB" id="7442224at2"/>
<sequence>MRNEAIVAGSAREGRLALLVLILVSVFNYLDRTIISILQVPIKRDLALSDGQLGLLTGLAFALFYSTLGVPVARLADRFSRKNVIAASLCLWSAMTALSGFSTGFATLVFFRIGVALGEAGSIPASHSVIADYYPPNRRATALSVWGLALPIGVMLGYLSGGWLAQAIDWRAALWIIGGIGVLLTPIVLMLLKEPPRGRFETAKVVQAPPWKDGLRIMARQKSLLLLFAGGALNNFVLSMALNWNAPFYARAHDMALGDIATALALMSGIGGGIGIFLGGWLTDRIGATSLRMRPMLSGVAMVAVMPAAILQFTASSLSVSLVAGGIAVMLMFFYYSPIIAMTQSLVPASIRAYTSSILLLSVNIVGLGLGPWLTGILSDMLGGGADGLRYAMASLSVLGLVAGGCFLLAAKWYGEETLR</sequence>
<feature type="transmembrane region" description="Helical" evidence="6">
    <location>
        <begin position="224"/>
        <end position="244"/>
    </location>
</feature>
<dbReference type="EMBL" id="CP017077">
    <property type="protein sequence ID" value="AOR80214.1"/>
    <property type="molecule type" value="Genomic_DNA"/>
</dbReference>
<feature type="transmembrane region" description="Helical" evidence="6">
    <location>
        <begin position="16"/>
        <end position="40"/>
    </location>
</feature>
<dbReference type="GO" id="GO:0022857">
    <property type="term" value="F:transmembrane transporter activity"/>
    <property type="evidence" value="ECO:0007669"/>
    <property type="project" value="InterPro"/>
</dbReference>
<dbReference type="Gene3D" id="1.20.1250.20">
    <property type="entry name" value="MFS general substrate transporter like domains"/>
    <property type="match status" value="1"/>
</dbReference>
<keyword evidence="2" id="KW-0813">Transport</keyword>
<dbReference type="KEGG" id="nre:BES08_25160"/>
<keyword evidence="9" id="KW-1185">Reference proteome</keyword>
<feature type="transmembrane region" description="Helical" evidence="6">
    <location>
        <begin position="295"/>
        <end position="313"/>
    </location>
</feature>
<dbReference type="InterPro" id="IPR011701">
    <property type="entry name" value="MFS"/>
</dbReference>
<feature type="transmembrane region" description="Helical" evidence="6">
    <location>
        <begin position="84"/>
        <end position="103"/>
    </location>
</feature>
<keyword evidence="3 6" id="KW-0812">Transmembrane</keyword>
<organism evidence="8 9">
    <name type="scientific">Novosphingobium resinovorum</name>
    <dbReference type="NCBI Taxonomy" id="158500"/>
    <lineage>
        <taxon>Bacteria</taxon>
        <taxon>Pseudomonadati</taxon>
        <taxon>Pseudomonadota</taxon>
        <taxon>Alphaproteobacteria</taxon>
        <taxon>Sphingomonadales</taxon>
        <taxon>Sphingomonadaceae</taxon>
        <taxon>Novosphingobium</taxon>
    </lineage>
</organism>
<evidence type="ECO:0000256" key="3">
    <source>
        <dbReference type="ARBA" id="ARBA00022692"/>
    </source>
</evidence>
<feature type="transmembrane region" description="Helical" evidence="6">
    <location>
        <begin position="172"/>
        <end position="192"/>
    </location>
</feature>
<dbReference type="GO" id="GO:0016020">
    <property type="term" value="C:membrane"/>
    <property type="evidence" value="ECO:0007669"/>
    <property type="project" value="UniProtKB-SubCell"/>
</dbReference>
<feature type="transmembrane region" description="Helical" evidence="6">
    <location>
        <begin position="52"/>
        <end position="72"/>
    </location>
</feature>
<feature type="transmembrane region" description="Helical" evidence="6">
    <location>
        <begin position="358"/>
        <end position="379"/>
    </location>
</feature>
<evidence type="ECO:0000256" key="6">
    <source>
        <dbReference type="SAM" id="Phobius"/>
    </source>
</evidence>
<feature type="transmembrane region" description="Helical" evidence="6">
    <location>
        <begin position="264"/>
        <end position="283"/>
    </location>
</feature>
<dbReference type="Pfam" id="PF07690">
    <property type="entry name" value="MFS_1"/>
    <property type="match status" value="1"/>
</dbReference>
<feature type="transmembrane region" description="Helical" evidence="6">
    <location>
        <begin position="391"/>
        <end position="411"/>
    </location>
</feature>
<dbReference type="PROSITE" id="PS50850">
    <property type="entry name" value="MFS"/>
    <property type="match status" value="1"/>
</dbReference>
<accession>A0A1D8ADL9</accession>
<dbReference type="Proteomes" id="UP000094626">
    <property type="component" value="Plasmid pSA2"/>
</dbReference>
<dbReference type="RefSeq" id="WP_069709627.1">
    <property type="nucleotide sequence ID" value="NZ_CP017077.1"/>
</dbReference>
<protein>
    <submittedName>
        <fullName evidence="8">MFS transporter</fullName>
    </submittedName>
</protein>
<evidence type="ECO:0000256" key="2">
    <source>
        <dbReference type="ARBA" id="ARBA00022448"/>
    </source>
</evidence>
<evidence type="ECO:0000256" key="5">
    <source>
        <dbReference type="ARBA" id="ARBA00023136"/>
    </source>
</evidence>
<dbReference type="SUPFAM" id="SSF103473">
    <property type="entry name" value="MFS general substrate transporter"/>
    <property type="match status" value="1"/>
</dbReference>
<evidence type="ECO:0000259" key="7">
    <source>
        <dbReference type="PROSITE" id="PS50850"/>
    </source>
</evidence>
<evidence type="ECO:0000256" key="4">
    <source>
        <dbReference type="ARBA" id="ARBA00022989"/>
    </source>
</evidence>
<keyword evidence="8" id="KW-0614">Plasmid</keyword>
<name>A0A1D8ADL9_9SPHN</name>
<proteinExistence type="predicted"/>
<geneLocation type="plasmid" evidence="8 9">
    <name>pSA2</name>
</geneLocation>
<dbReference type="InterPro" id="IPR036259">
    <property type="entry name" value="MFS_trans_sf"/>
</dbReference>
<dbReference type="AlphaFoldDB" id="A0A1D8ADL9"/>